<name>C5LIQ1_PERM5</name>
<dbReference type="EMBL" id="GG682243">
    <property type="protein sequence ID" value="EER03454.1"/>
    <property type="molecule type" value="Genomic_DNA"/>
</dbReference>
<sequence length="59" mass="6828">MSGRFEDHYKKYTTVEDRKRVQNNRVAGISDFLAWAKDAKEVDVDTATGELQAGRLYYL</sequence>
<dbReference type="Proteomes" id="UP000007800">
    <property type="component" value="Unassembled WGS sequence"/>
</dbReference>
<keyword evidence="2" id="KW-1185">Reference proteome</keyword>
<protein>
    <submittedName>
        <fullName evidence="1">Uncharacterized protein</fullName>
    </submittedName>
</protein>
<dbReference type="AlphaFoldDB" id="C5LIQ1"/>
<evidence type="ECO:0000313" key="1">
    <source>
        <dbReference type="EMBL" id="EER03454.1"/>
    </source>
</evidence>
<accession>C5LIQ1</accession>
<gene>
    <name evidence="1" type="ORF">Pmar_PMAR014673</name>
</gene>
<dbReference type="InParanoid" id="C5LIQ1"/>
<dbReference type="RefSeq" id="XP_002771638.1">
    <property type="nucleotide sequence ID" value="XM_002771592.1"/>
</dbReference>
<reference evidence="1 2" key="1">
    <citation type="submission" date="2008-07" db="EMBL/GenBank/DDBJ databases">
        <authorList>
            <person name="El-Sayed N."/>
            <person name="Caler E."/>
            <person name="Inman J."/>
            <person name="Amedeo P."/>
            <person name="Hass B."/>
            <person name="Wortman J."/>
        </authorList>
    </citation>
    <scope>NUCLEOTIDE SEQUENCE [LARGE SCALE GENOMIC DNA]</scope>
    <source>
        <strain evidence="2">ATCC 50983 / TXsc</strain>
    </source>
</reference>
<organism evidence="2">
    <name type="scientific">Perkinsus marinus (strain ATCC 50983 / TXsc)</name>
    <dbReference type="NCBI Taxonomy" id="423536"/>
    <lineage>
        <taxon>Eukaryota</taxon>
        <taxon>Sar</taxon>
        <taxon>Alveolata</taxon>
        <taxon>Perkinsozoa</taxon>
        <taxon>Perkinsea</taxon>
        <taxon>Perkinsida</taxon>
        <taxon>Perkinsidae</taxon>
        <taxon>Perkinsus</taxon>
    </lineage>
</organism>
<proteinExistence type="predicted"/>
<dbReference type="GeneID" id="9047615"/>
<dbReference type="OrthoDB" id="10567660at2759"/>
<evidence type="ECO:0000313" key="2">
    <source>
        <dbReference type="Proteomes" id="UP000007800"/>
    </source>
</evidence>